<dbReference type="OrthoDB" id="279920at2"/>
<evidence type="ECO:0000313" key="3">
    <source>
        <dbReference type="EMBL" id="QDT42265.1"/>
    </source>
</evidence>
<feature type="compositionally biased region" description="Basic and acidic residues" evidence="1">
    <location>
        <begin position="81"/>
        <end position="94"/>
    </location>
</feature>
<sequence length="178" mass="20012" precursor="true">MKRLLTLAVAMGLFYVTMASFSSAHQKAAELKSVNSGQKKSDEYSNYDRDDLKTGLARAYYDALMNAKNDIEDNEGDNDLGEYKGPDGKNHTAFDEARRTILQADRILARVKAENKKALVKLRNPPRRILPGQKQPPKAAVSKKQVLKQKIEAQEKLLKRQEQKLASLKKELETAPAK</sequence>
<feature type="chain" id="PRO_5022123380" evidence="2">
    <location>
        <begin position="25"/>
        <end position="178"/>
    </location>
</feature>
<evidence type="ECO:0000256" key="1">
    <source>
        <dbReference type="SAM" id="MobiDB-lite"/>
    </source>
</evidence>
<dbReference type="AlphaFoldDB" id="A0A517REG1"/>
<dbReference type="Proteomes" id="UP000317171">
    <property type="component" value="Chromosome"/>
</dbReference>
<name>A0A517REG1_9PLAN</name>
<evidence type="ECO:0000313" key="4">
    <source>
        <dbReference type="Proteomes" id="UP000317171"/>
    </source>
</evidence>
<evidence type="ECO:0000256" key="2">
    <source>
        <dbReference type="SAM" id="SignalP"/>
    </source>
</evidence>
<keyword evidence="4" id="KW-1185">Reference proteome</keyword>
<organism evidence="3 4">
    <name type="scientific">Gimesia alba</name>
    <dbReference type="NCBI Taxonomy" id="2527973"/>
    <lineage>
        <taxon>Bacteria</taxon>
        <taxon>Pseudomonadati</taxon>
        <taxon>Planctomycetota</taxon>
        <taxon>Planctomycetia</taxon>
        <taxon>Planctomycetales</taxon>
        <taxon>Planctomycetaceae</taxon>
        <taxon>Gimesia</taxon>
    </lineage>
</organism>
<dbReference type="RefSeq" id="WP_145215193.1">
    <property type="nucleotide sequence ID" value="NZ_CP036269.1"/>
</dbReference>
<feature type="region of interest" description="Disordered" evidence="1">
    <location>
        <begin position="127"/>
        <end position="146"/>
    </location>
</feature>
<accession>A0A517REG1</accession>
<keyword evidence="2" id="KW-0732">Signal</keyword>
<feature type="signal peptide" evidence="2">
    <location>
        <begin position="1"/>
        <end position="24"/>
    </location>
</feature>
<proteinExistence type="predicted"/>
<protein>
    <submittedName>
        <fullName evidence="3">Uncharacterized protein</fullName>
    </submittedName>
</protein>
<reference evidence="3 4" key="1">
    <citation type="submission" date="2019-02" db="EMBL/GenBank/DDBJ databases">
        <title>Deep-cultivation of Planctomycetes and their phenomic and genomic characterization uncovers novel biology.</title>
        <authorList>
            <person name="Wiegand S."/>
            <person name="Jogler M."/>
            <person name="Boedeker C."/>
            <person name="Pinto D."/>
            <person name="Vollmers J."/>
            <person name="Rivas-Marin E."/>
            <person name="Kohn T."/>
            <person name="Peeters S.H."/>
            <person name="Heuer A."/>
            <person name="Rast P."/>
            <person name="Oberbeckmann S."/>
            <person name="Bunk B."/>
            <person name="Jeske O."/>
            <person name="Meyerdierks A."/>
            <person name="Storesund J.E."/>
            <person name="Kallscheuer N."/>
            <person name="Luecker S."/>
            <person name="Lage O.M."/>
            <person name="Pohl T."/>
            <person name="Merkel B.J."/>
            <person name="Hornburger P."/>
            <person name="Mueller R.-W."/>
            <person name="Bruemmer F."/>
            <person name="Labrenz M."/>
            <person name="Spormann A.M."/>
            <person name="Op den Camp H."/>
            <person name="Overmann J."/>
            <person name="Amann R."/>
            <person name="Jetten M.S.M."/>
            <person name="Mascher T."/>
            <person name="Medema M.H."/>
            <person name="Devos D.P."/>
            <person name="Kaster A.-K."/>
            <person name="Ovreas L."/>
            <person name="Rohde M."/>
            <person name="Galperin M.Y."/>
            <person name="Jogler C."/>
        </authorList>
    </citation>
    <scope>NUCLEOTIDE SEQUENCE [LARGE SCALE GENOMIC DNA]</scope>
    <source>
        <strain evidence="3 4">Pan241w</strain>
    </source>
</reference>
<dbReference type="KEGG" id="gaz:Pan241w_23480"/>
<gene>
    <name evidence="3" type="ORF">Pan241w_23480</name>
</gene>
<dbReference type="EMBL" id="CP036269">
    <property type="protein sequence ID" value="QDT42265.1"/>
    <property type="molecule type" value="Genomic_DNA"/>
</dbReference>
<feature type="region of interest" description="Disordered" evidence="1">
    <location>
        <begin position="71"/>
        <end position="94"/>
    </location>
</feature>